<protein>
    <submittedName>
        <fullName evidence="2">WG containing repeat-containing protein</fullName>
    </submittedName>
</protein>
<keyword evidence="3" id="KW-1185">Reference proteome</keyword>
<dbReference type="EMBL" id="FMCV01000026">
    <property type="protein sequence ID" value="SCF42255.1"/>
    <property type="molecule type" value="Genomic_DNA"/>
</dbReference>
<dbReference type="InterPro" id="IPR032774">
    <property type="entry name" value="WG_beta_rep"/>
</dbReference>
<name>A0A1C5AAN0_9ACTN</name>
<dbReference type="AlphaFoldDB" id="A0A1C5AAN0"/>
<organism evidence="2 3">
    <name type="scientific">Micromonospora marina</name>
    <dbReference type="NCBI Taxonomy" id="307120"/>
    <lineage>
        <taxon>Bacteria</taxon>
        <taxon>Bacillati</taxon>
        <taxon>Actinomycetota</taxon>
        <taxon>Actinomycetes</taxon>
        <taxon>Micromonosporales</taxon>
        <taxon>Micromonosporaceae</taxon>
        <taxon>Micromonospora</taxon>
    </lineage>
</organism>
<dbReference type="SUPFAM" id="SSF48452">
    <property type="entry name" value="TPR-like"/>
    <property type="match status" value="1"/>
</dbReference>
<evidence type="ECO:0000313" key="2">
    <source>
        <dbReference type="EMBL" id="SCF42255.1"/>
    </source>
</evidence>
<feature type="region of interest" description="Disordered" evidence="1">
    <location>
        <begin position="1"/>
        <end position="263"/>
    </location>
</feature>
<evidence type="ECO:0000256" key="1">
    <source>
        <dbReference type="SAM" id="MobiDB-lite"/>
    </source>
</evidence>
<feature type="compositionally biased region" description="Basic and acidic residues" evidence="1">
    <location>
        <begin position="115"/>
        <end position="129"/>
    </location>
</feature>
<dbReference type="RefSeq" id="WP_244167129.1">
    <property type="nucleotide sequence ID" value="NZ_FMCV01000026.1"/>
</dbReference>
<dbReference type="InterPro" id="IPR011990">
    <property type="entry name" value="TPR-like_helical_dom_sf"/>
</dbReference>
<feature type="compositionally biased region" description="Pro residues" evidence="1">
    <location>
        <begin position="41"/>
        <end position="68"/>
    </location>
</feature>
<accession>A0A1C5AAN0</accession>
<feature type="compositionally biased region" description="Low complexity" evidence="1">
    <location>
        <begin position="101"/>
        <end position="114"/>
    </location>
</feature>
<proteinExistence type="predicted"/>
<dbReference type="Pfam" id="PF14903">
    <property type="entry name" value="WG_beta_rep"/>
    <property type="match status" value="3"/>
</dbReference>
<dbReference type="Proteomes" id="UP000198551">
    <property type="component" value="Unassembled WGS sequence"/>
</dbReference>
<dbReference type="Gene3D" id="1.25.40.10">
    <property type="entry name" value="Tetratricopeptide repeat domain"/>
    <property type="match status" value="1"/>
</dbReference>
<feature type="compositionally biased region" description="Basic and acidic residues" evidence="1">
    <location>
        <begin position="204"/>
        <end position="214"/>
    </location>
</feature>
<gene>
    <name evidence="2" type="ORF">GA0070215_12658</name>
</gene>
<feature type="compositionally biased region" description="Low complexity" evidence="1">
    <location>
        <begin position="160"/>
        <end position="189"/>
    </location>
</feature>
<feature type="compositionally biased region" description="Low complexity" evidence="1">
    <location>
        <begin position="31"/>
        <end position="40"/>
    </location>
</feature>
<feature type="compositionally biased region" description="Low complexity" evidence="1">
    <location>
        <begin position="241"/>
        <end position="263"/>
    </location>
</feature>
<dbReference type="PANTHER" id="PTHR37841:SF1">
    <property type="entry name" value="DUF3298 DOMAIN-CONTAINING PROTEIN"/>
    <property type="match status" value="1"/>
</dbReference>
<dbReference type="PANTHER" id="PTHR37841">
    <property type="entry name" value="GLR2918 PROTEIN"/>
    <property type="match status" value="1"/>
</dbReference>
<sequence length="695" mass="72540">MTETAGVTETAGLDAAATAAGAPAPGPSAGPVPASTADPAAPLPDSAPSPIATPFPTIPPGDADPPLPAAASPGTADRRQDGAAPQATADETAPQTTANHPATQATADPTAPETTTDRPTPETATDHTAPETTADRTGSAPPAPQQVGTAADAAPARPSPTAEEIAAPGIAPAEHGGAPAGTAGTGPAEQPLADTGHSDAVGDGPERADDHEHAPPAQQKQAPTHDGGAADADEAREPRTPDAATGDDAGPAAEAEPPSPVEPEQALAAVGWELDPRTLREQAPDPARLRMIRDGLTGKLDTTLDNRSRARLLSLRSVASRILGDLDDALADARLAVTYAEATGEFRRTALARARLAEALRWRGDHAEADRLFAEANSPELPDRLRALLHEHAGRCCYDQGRLTEACLHFERALDLRHGEDPQLGARVEVALDAVAERAAADGFGPPPRRPEEVLGTPRLPVATFDEEQQLWGYANADGEMVIAHRYAEAQPFHEGLAWVRRPEASRWALIDTSGTALIEANNGYRSVVPFSDGLSWVSMDGKGRWMAVDRMNIVKIPPGYEEARPFRNGLAAVRQNGGWGAVDLTGEVVVPTRYHRLGTSLVDGREVDGFTADGLAVVELAGRRGVVDRAGRVVVTPAYPTVVVHPVAFLVATESGRWGALDRRGEPLIDPVHPGRTAVVAEIDRLLADASPVL</sequence>
<reference evidence="3" key="1">
    <citation type="submission" date="2016-06" db="EMBL/GenBank/DDBJ databases">
        <authorList>
            <person name="Varghese N."/>
        </authorList>
    </citation>
    <scope>NUCLEOTIDE SEQUENCE [LARGE SCALE GENOMIC DNA]</scope>
    <source>
        <strain evidence="3">DSM 45555</strain>
    </source>
</reference>
<evidence type="ECO:0000313" key="3">
    <source>
        <dbReference type="Proteomes" id="UP000198551"/>
    </source>
</evidence>